<protein>
    <submittedName>
        <fullName evidence="3">Uncharacterized protein</fullName>
    </submittedName>
</protein>
<dbReference type="PANTHER" id="PTHR20837">
    <property type="entry name" value="CENTROSOMAL PROTEIN-RELATED"/>
    <property type="match status" value="1"/>
</dbReference>
<reference evidence="3" key="1">
    <citation type="journal article" date="2023" name="Mol. Biol. Evol.">
        <title>Third-Generation Sequencing Reveals the Adaptive Role of the Epigenome in Three Deep-Sea Polychaetes.</title>
        <authorList>
            <person name="Perez M."/>
            <person name="Aroh O."/>
            <person name="Sun Y."/>
            <person name="Lan Y."/>
            <person name="Juniper S.K."/>
            <person name="Young C.R."/>
            <person name="Angers B."/>
            <person name="Qian P.Y."/>
        </authorList>
    </citation>
    <scope>NUCLEOTIDE SEQUENCE</scope>
    <source>
        <strain evidence="3">R07B-5</strain>
    </source>
</reference>
<accession>A0AAD9PG65</accession>
<name>A0AAD9PG65_RIDPI</name>
<evidence type="ECO:0000259" key="1">
    <source>
        <dbReference type="Pfam" id="PF24652"/>
    </source>
</evidence>
<dbReference type="Pfam" id="PF24652">
    <property type="entry name" value="CEP76_C"/>
    <property type="match status" value="1"/>
</dbReference>
<dbReference type="InterPro" id="IPR056288">
    <property type="entry name" value="CEP76_C"/>
</dbReference>
<dbReference type="InterPro" id="IPR056290">
    <property type="entry name" value="CEPT76/DRC7_peptidase-like_dom"/>
</dbReference>
<dbReference type="GO" id="GO:1905515">
    <property type="term" value="P:non-motile cilium assembly"/>
    <property type="evidence" value="ECO:0007669"/>
    <property type="project" value="TreeGrafter"/>
</dbReference>
<proteinExistence type="predicted"/>
<dbReference type="Pfam" id="PF24656">
    <property type="entry name" value="CEPT76_peptidase"/>
    <property type="match status" value="1"/>
</dbReference>
<dbReference type="Proteomes" id="UP001209878">
    <property type="component" value="Unassembled WGS sequence"/>
</dbReference>
<dbReference type="PANTHER" id="PTHR20837:SF0">
    <property type="entry name" value="COILED-COIL AND C2 DOMAIN-CONTAINING PROTEIN 2A"/>
    <property type="match status" value="1"/>
</dbReference>
<gene>
    <name evidence="3" type="ORF">NP493_4g07008</name>
</gene>
<dbReference type="GO" id="GO:0035869">
    <property type="term" value="C:ciliary transition zone"/>
    <property type="evidence" value="ECO:0007669"/>
    <property type="project" value="TreeGrafter"/>
</dbReference>
<keyword evidence="4" id="KW-1185">Reference proteome</keyword>
<organism evidence="3 4">
    <name type="scientific">Ridgeia piscesae</name>
    <name type="common">Tubeworm</name>
    <dbReference type="NCBI Taxonomy" id="27915"/>
    <lineage>
        <taxon>Eukaryota</taxon>
        <taxon>Metazoa</taxon>
        <taxon>Spiralia</taxon>
        <taxon>Lophotrochozoa</taxon>
        <taxon>Annelida</taxon>
        <taxon>Polychaeta</taxon>
        <taxon>Sedentaria</taxon>
        <taxon>Canalipalpata</taxon>
        <taxon>Sabellida</taxon>
        <taxon>Siboglinidae</taxon>
        <taxon>Ridgeia</taxon>
    </lineage>
</organism>
<feature type="domain" description="Centrosomal protein of 76 kDa C-terminal" evidence="1">
    <location>
        <begin position="228"/>
        <end position="347"/>
    </location>
</feature>
<evidence type="ECO:0000313" key="3">
    <source>
        <dbReference type="EMBL" id="KAK2193952.1"/>
    </source>
</evidence>
<dbReference type="InterPro" id="IPR052434">
    <property type="entry name" value="Tectonic-like_complex_comp"/>
</dbReference>
<dbReference type="EMBL" id="JAODUO010000004">
    <property type="protein sequence ID" value="KAK2193952.1"/>
    <property type="molecule type" value="Genomic_DNA"/>
</dbReference>
<feature type="domain" description="CEP76/DRC7 peptidase-like" evidence="2">
    <location>
        <begin position="81"/>
        <end position="197"/>
    </location>
</feature>
<dbReference type="AlphaFoldDB" id="A0AAD9PG65"/>
<comment type="caution">
    <text evidence="3">The sequence shown here is derived from an EMBL/GenBank/DDBJ whole genome shotgun (WGS) entry which is preliminary data.</text>
</comment>
<sequence>MSDSIISLIPFMSDSLISLIPFMSDSLISLIPFMSDSSHLSHPLHVITPSYLSHPLHELVARFVSLIPFMSDSIIFAGLFDIWGTCEQFLRMLQGDEDEHAVLLVNYFLHLEKKAWLLLGTAIPEGRTAYVITQEGGDFWIWNASTGEHFRRGDSHCPVTAIHCLVNAENIWANIQPHCQPCRMQFDLTNTKNWKPFFCRAFPNPGLSSVQPAQLLYYPTDQTYVIDLQDRIETTLKRKVMDWRPRSITRWNRYCMKTFRTLLVELEEARGHGLQQKHCDELEKVLGAYKMTGFPINMPDSELDMIVEAVYATGVHNTENRDVEFALAVHVHPYPNSVLSIWIYIASLVKKR</sequence>
<evidence type="ECO:0000259" key="2">
    <source>
        <dbReference type="Pfam" id="PF24656"/>
    </source>
</evidence>
<dbReference type="GO" id="GO:1904491">
    <property type="term" value="P:protein localization to ciliary transition zone"/>
    <property type="evidence" value="ECO:0007669"/>
    <property type="project" value="TreeGrafter"/>
</dbReference>
<evidence type="ECO:0000313" key="4">
    <source>
        <dbReference type="Proteomes" id="UP001209878"/>
    </source>
</evidence>